<feature type="domain" description="Methyltransferase" evidence="9">
    <location>
        <begin position="61"/>
        <end position="209"/>
    </location>
</feature>
<dbReference type="InterPro" id="IPR029063">
    <property type="entry name" value="SAM-dependent_MTases_sf"/>
</dbReference>
<dbReference type="InterPro" id="IPR026669">
    <property type="entry name" value="Arsenite_MeTrfase-like"/>
</dbReference>
<dbReference type="SUPFAM" id="SSF53335">
    <property type="entry name" value="S-adenosyl-L-methionine-dependent methyltransferases"/>
    <property type="match status" value="1"/>
</dbReference>
<comment type="catalytic activity">
    <reaction evidence="8">
        <text>arsenic triglutathione + 3 [thioredoxin]-dithiol + 3 S-adenosyl-L-methionine = trimethylarsine + 3 [thioredoxin]-disulfide + 3 glutathione + 3 S-adenosyl-L-homocysteine + 3 H(+)</text>
        <dbReference type="Rhea" id="RHEA:69432"/>
        <dbReference type="Rhea" id="RHEA-COMP:10698"/>
        <dbReference type="Rhea" id="RHEA-COMP:10700"/>
        <dbReference type="ChEBI" id="CHEBI:15378"/>
        <dbReference type="ChEBI" id="CHEBI:27130"/>
        <dbReference type="ChEBI" id="CHEBI:29950"/>
        <dbReference type="ChEBI" id="CHEBI:50058"/>
        <dbReference type="ChEBI" id="CHEBI:57856"/>
        <dbReference type="ChEBI" id="CHEBI:57925"/>
        <dbReference type="ChEBI" id="CHEBI:59789"/>
        <dbReference type="ChEBI" id="CHEBI:183640"/>
        <dbReference type="EC" id="2.1.1.137"/>
    </reaction>
</comment>
<dbReference type="Gene3D" id="3.40.50.150">
    <property type="entry name" value="Vaccinia Virus protein VP39"/>
    <property type="match status" value="1"/>
</dbReference>
<evidence type="ECO:0000256" key="1">
    <source>
        <dbReference type="ARBA" id="ARBA00022679"/>
    </source>
</evidence>
<keyword evidence="11" id="KW-1185">Reference proteome</keyword>
<dbReference type="EMBL" id="KN882022">
    <property type="protein sequence ID" value="KIY46841.1"/>
    <property type="molecule type" value="Genomic_DNA"/>
</dbReference>
<comment type="catalytic activity">
    <reaction evidence="7">
        <text>arsenic triglutathione + 2 [thioredoxin]-dithiol + 2 S-adenosyl-L-methionine + H2O = dimethylarsinous acid + 2 [thioredoxin]-disulfide + 3 glutathione + 2 S-adenosyl-L-homocysteine + 2 H(+)</text>
        <dbReference type="Rhea" id="RHEA:69464"/>
        <dbReference type="Rhea" id="RHEA-COMP:10698"/>
        <dbReference type="Rhea" id="RHEA-COMP:10700"/>
        <dbReference type="ChEBI" id="CHEBI:15377"/>
        <dbReference type="ChEBI" id="CHEBI:15378"/>
        <dbReference type="ChEBI" id="CHEBI:23808"/>
        <dbReference type="ChEBI" id="CHEBI:29950"/>
        <dbReference type="ChEBI" id="CHEBI:50058"/>
        <dbReference type="ChEBI" id="CHEBI:57856"/>
        <dbReference type="ChEBI" id="CHEBI:57925"/>
        <dbReference type="ChEBI" id="CHEBI:59789"/>
        <dbReference type="ChEBI" id="CHEBI:183640"/>
        <dbReference type="EC" id="2.1.1.137"/>
    </reaction>
</comment>
<dbReference type="AlphaFoldDB" id="A0A0D7AA94"/>
<name>A0A0D7AA94_9AGAR</name>
<protein>
    <recommendedName>
        <fullName evidence="5">Arsenite methyltransferase</fullName>
        <ecNumber evidence="4">2.1.1.137</ecNumber>
    </recommendedName>
</protein>
<evidence type="ECO:0000256" key="5">
    <source>
        <dbReference type="ARBA" id="ARBA00034545"/>
    </source>
</evidence>
<comment type="catalytic activity">
    <reaction evidence="6">
        <text>arsenic triglutathione + [thioredoxin]-dithiol + S-adenosyl-L-methionine + 2 H2O = methylarsonous acid + [thioredoxin]-disulfide + 3 glutathione + S-adenosyl-L-homocysteine + H(+)</text>
        <dbReference type="Rhea" id="RHEA:69460"/>
        <dbReference type="Rhea" id="RHEA-COMP:10698"/>
        <dbReference type="Rhea" id="RHEA-COMP:10700"/>
        <dbReference type="ChEBI" id="CHEBI:15377"/>
        <dbReference type="ChEBI" id="CHEBI:15378"/>
        <dbReference type="ChEBI" id="CHEBI:17826"/>
        <dbReference type="ChEBI" id="CHEBI:29950"/>
        <dbReference type="ChEBI" id="CHEBI:50058"/>
        <dbReference type="ChEBI" id="CHEBI:57856"/>
        <dbReference type="ChEBI" id="CHEBI:57925"/>
        <dbReference type="ChEBI" id="CHEBI:59789"/>
        <dbReference type="ChEBI" id="CHEBI:183640"/>
        <dbReference type="EC" id="2.1.1.137"/>
    </reaction>
</comment>
<evidence type="ECO:0000256" key="2">
    <source>
        <dbReference type="ARBA" id="ARBA00022691"/>
    </source>
</evidence>
<evidence type="ECO:0000256" key="3">
    <source>
        <dbReference type="ARBA" id="ARBA00034487"/>
    </source>
</evidence>
<keyword evidence="2" id="KW-0949">S-adenosyl-L-methionine</keyword>
<dbReference type="CDD" id="cd02440">
    <property type="entry name" value="AdoMet_MTases"/>
    <property type="match status" value="1"/>
</dbReference>
<evidence type="ECO:0000313" key="11">
    <source>
        <dbReference type="Proteomes" id="UP000054144"/>
    </source>
</evidence>
<dbReference type="PANTHER" id="PTHR43675:SF8">
    <property type="entry name" value="ARSENITE METHYLTRANSFERASE"/>
    <property type="match status" value="1"/>
</dbReference>
<evidence type="ECO:0000256" key="7">
    <source>
        <dbReference type="ARBA" id="ARBA00047943"/>
    </source>
</evidence>
<dbReference type="PANTHER" id="PTHR43675">
    <property type="entry name" value="ARSENITE METHYLTRANSFERASE"/>
    <property type="match status" value="1"/>
</dbReference>
<evidence type="ECO:0000256" key="6">
    <source>
        <dbReference type="ARBA" id="ARBA00047941"/>
    </source>
</evidence>
<dbReference type="Pfam" id="PF13847">
    <property type="entry name" value="Methyltransf_31"/>
    <property type="match status" value="1"/>
</dbReference>
<evidence type="ECO:0000256" key="4">
    <source>
        <dbReference type="ARBA" id="ARBA00034521"/>
    </source>
</evidence>
<organism evidence="10 11">
    <name type="scientific">Fistulina hepatica ATCC 64428</name>
    <dbReference type="NCBI Taxonomy" id="1128425"/>
    <lineage>
        <taxon>Eukaryota</taxon>
        <taxon>Fungi</taxon>
        <taxon>Dikarya</taxon>
        <taxon>Basidiomycota</taxon>
        <taxon>Agaricomycotina</taxon>
        <taxon>Agaricomycetes</taxon>
        <taxon>Agaricomycetidae</taxon>
        <taxon>Agaricales</taxon>
        <taxon>Fistulinaceae</taxon>
        <taxon>Fistulina</taxon>
    </lineage>
</organism>
<dbReference type="GO" id="GO:0030791">
    <property type="term" value="F:arsenite methyltransferase activity"/>
    <property type="evidence" value="ECO:0007669"/>
    <property type="project" value="UniProtKB-EC"/>
</dbReference>
<proteinExistence type="inferred from homology"/>
<evidence type="ECO:0000256" key="8">
    <source>
        <dbReference type="ARBA" id="ARBA00048428"/>
    </source>
</evidence>
<comment type="similarity">
    <text evidence="3">Belongs to the methyltransferase superfamily. Arsenite methyltransferase family.</text>
</comment>
<sequence length="269" mass="28941">MSLNDVRDYNGRVSGTGSATATYNARVAHAFGYTAEELAVIPPDANLGLSCGNPVAMANIKEGETFVDLGSGAGLDVFLAARSVGASGRAIGIDMTDQMLELARRNATKGNYSNVDFVKSEITDMDLPDSTADIVSSNCVINLVPHYGKPDVFRGIFRILKPGGHMSISDVLKRCDLPDFIRNDMAMYVGCIACASKPTEYETWMHDAGFKDVMIIDTQKDLNVYQSDKESVGCCGKGSMCAPQKGKTGRTNIDSNEYVGAYQIYAVKP</sequence>
<dbReference type="Proteomes" id="UP000054144">
    <property type="component" value="Unassembled WGS sequence"/>
</dbReference>
<accession>A0A0D7AA94</accession>
<dbReference type="InterPro" id="IPR025714">
    <property type="entry name" value="Methyltranfer_dom"/>
</dbReference>
<evidence type="ECO:0000313" key="10">
    <source>
        <dbReference type="EMBL" id="KIY46841.1"/>
    </source>
</evidence>
<keyword evidence="1" id="KW-0808">Transferase</keyword>
<reference evidence="10 11" key="1">
    <citation type="journal article" date="2015" name="Fungal Genet. Biol.">
        <title>Evolution of novel wood decay mechanisms in Agaricales revealed by the genome sequences of Fistulina hepatica and Cylindrobasidium torrendii.</title>
        <authorList>
            <person name="Floudas D."/>
            <person name="Held B.W."/>
            <person name="Riley R."/>
            <person name="Nagy L.G."/>
            <person name="Koehler G."/>
            <person name="Ransdell A.S."/>
            <person name="Younus H."/>
            <person name="Chow J."/>
            <person name="Chiniquy J."/>
            <person name="Lipzen A."/>
            <person name="Tritt A."/>
            <person name="Sun H."/>
            <person name="Haridas S."/>
            <person name="LaButti K."/>
            <person name="Ohm R.A."/>
            <person name="Kues U."/>
            <person name="Blanchette R.A."/>
            <person name="Grigoriev I.V."/>
            <person name="Minto R.E."/>
            <person name="Hibbett D.S."/>
        </authorList>
    </citation>
    <scope>NUCLEOTIDE SEQUENCE [LARGE SCALE GENOMIC DNA]</scope>
    <source>
        <strain evidence="10 11">ATCC 64428</strain>
    </source>
</reference>
<evidence type="ECO:0000259" key="9">
    <source>
        <dbReference type="Pfam" id="PF13847"/>
    </source>
</evidence>
<dbReference type="OrthoDB" id="8300214at2759"/>
<gene>
    <name evidence="10" type="ORF">FISHEDRAFT_46512</name>
</gene>
<dbReference type="EC" id="2.1.1.137" evidence="4"/>